<feature type="domain" description="Barstar (barnase inhibitor)" evidence="2">
    <location>
        <begin position="2"/>
        <end position="97"/>
    </location>
</feature>
<accession>A0A7G9QVV0</accession>
<proteinExistence type="inferred from homology"/>
<dbReference type="Proteomes" id="UP000515977">
    <property type="component" value="Chromosome"/>
</dbReference>
<dbReference type="InterPro" id="IPR000468">
    <property type="entry name" value="Barstar"/>
</dbReference>
<organism evidence="3 4">
    <name type="scientific">Thermomonas brevis</name>
    <dbReference type="NCBI Taxonomy" id="215691"/>
    <lineage>
        <taxon>Bacteria</taxon>
        <taxon>Pseudomonadati</taxon>
        <taxon>Pseudomonadota</taxon>
        <taxon>Gammaproteobacteria</taxon>
        <taxon>Lysobacterales</taxon>
        <taxon>Lysobacteraceae</taxon>
        <taxon>Thermomonas</taxon>
    </lineage>
</organism>
<sequence length="101" mass="11651">MSDISSWDDFHEASRFAFGFPDFYSRNNNAWIDCLSYLDEGDGMSAFMLGRDETLEVLLVGYYEFSERHPDIALGITQLFAAVNSRYSERGDFLRLRLSLT</sequence>
<dbReference type="KEGG" id="tbv:H9L17_04880"/>
<dbReference type="AlphaFoldDB" id="A0A7G9QVV0"/>
<evidence type="ECO:0000313" key="4">
    <source>
        <dbReference type="Proteomes" id="UP000515977"/>
    </source>
</evidence>
<gene>
    <name evidence="3" type="ORF">H9L17_04880</name>
</gene>
<keyword evidence="4" id="KW-1185">Reference proteome</keyword>
<dbReference type="InterPro" id="IPR035905">
    <property type="entry name" value="Barstar-like_sf"/>
</dbReference>
<dbReference type="EMBL" id="CP060711">
    <property type="protein sequence ID" value="QNN47475.1"/>
    <property type="molecule type" value="Genomic_DNA"/>
</dbReference>
<evidence type="ECO:0000259" key="2">
    <source>
        <dbReference type="Pfam" id="PF01337"/>
    </source>
</evidence>
<dbReference type="Gene3D" id="3.30.370.10">
    <property type="entry name" value="Barstar-like"/>
    <property type="match status" value="1"/>
</dbReference>
<reference evidence="3 4" key="1">
    <citation type="submission" date="2020-08" db="EMBL/GenBank/DDBJ databases">
        <title>Genome sequence of Thermomonas brevis KACC 16975T.</title>
        <authorList>
            <person name="Hyun D.-W."/>
            <person name="Bae J.-W."/>
        </authorList>
    </citation>
    <scope>NUCLEOTIDE SEQUENCE [LARGE SCALE GENOMIC DNA]</scope>
    <source>
        <strain evidence="3 4">KACC 16975</strain>
    </source>
</reference>
<dbReference type="Pfam" id="PF01337">
    <property type="entry name" value="Barstar"/>
    <property type="match status" value="1"/>
</dbReference>
<evidence type="ECO:0000256" key="1">
    <source>
        <dbReference type="ARBA" id="ARBA00006845"/>
    </source>
</evidence>
<evidence type="ECO:0000313" key="3">
    <source>
        <dbReference type="EMBL" id="QNN47475.1"/>
    </source>
</evidence>
<dbReference type="RefSeq" id="WP_187571220.1">
    <property type="nucleotide sequence ID" value="NZ_CP060711.1"/>
</dbReference>
<dbReference type="SUPFAM" id="SSF52038">
    <property type="entry name" value="Barstar-related"/>
    <property type="match status" value="1"/>
</dbReference>
<comment type="similarity">
    <text evidence="1">Belongs to the barstar family.</text>
</comment>
<name>A0A7G9QVV0_9GAMM</name>
<protein>
    <submittedName>
        <fullName evidence="3">Barstar family protein</fullName>
    </submittedName>
</protein>